<name>A0A1I7SXJ4_9PELO</name>
<organism evidence="2 3">
    <name type="scientific">Caenorhabditis tropicalis</name>
    <dbReference type="NCBI Taxonomy" id="1561998"/>
    <lineage>
        <taxon>Eukaryota</taxon>
        <taxon>Metazoa</taxon>
        <taxon>Ecdysozoa</taxon>
        <taxon>Nematoda</taxon>
        <taxon>Chromadorea</taxon>
        <taxon>Rhabditida</taxon>
        <taxon>Rhabditina</taxon>
        <taxon>Rhabditomorpha</taxon>
        <taxon>Rhabditoidea</taxon>
        <taxon>Rhabditidae</taxon>
        <taxon>Peloderinae</taxon>
        <taxon>Caenorhabditis</taxon>
    </lineage>
</organism>
<proteinExistence type="predicted"/>
<sequence>MSFRERLTNEILMERLISLSSDRLEPYVSLEKDQGFWRSQGEAAPSGPLQIPSGAPSNASNSQASNIAQQLRQNEKSQTPRATKRSNHPPESSPQYDRKPVKR</sequence>
<accession>A0A1I7SXJ4</accession>
<evidence type="ECO:0000313" key="3">
    <source>
        <dbReference type="WBParaSite" id="Csp11.Scaffold133.g592.t1"/>
    </source>
</evidence>
<dbReference type="Proteomes" id="UP000095282">
    <property type="component" value="Unplaced"/>
</dbReference>
<keyword evidence="2" id="KW-1185">Reference proteome</keyword>
<evidence type="ECO:0000256" key="1">
    <source>
        <dbReference type="SAM" id="MobiDB-lite"/>
    </source>
</evidence>
<dbReference type="AlphaFoldDB" id="A0A1I7SXJ4"/>
<reference evidence="3" key="1">
    <citation type="submission" date="2016-11" db="UniProtKB">
        <authorList>
            <consortium name="WormBaseParasite"/>
        </authorList>
    </citation>
    <scope>IDENTIFICATION</scope>
</reference>
<evidence type="ECO:0000313" key="2">
    <source>
        <dbReference type="Proteomes" id="UP000095282"/>
    </source>
</evidence>
<feature type="region of interest" description="Disordered" evidence="1">
    <location>
        <begin position="38"/>
        <end position="103"/>
    </location>
</feature>
<feature type="compositionally biased region" description="Low complexity" evidence="1">
    <location>
        <begin position="57"/>
        <end position="70"/>
    </location>
</feature>
<dbReference type="WBParaSite" id="Csp11.Scaffold133.g592.t1">
    <property type="protein sequence ID" value="Csp11.Scaffold133.g592.t1"/>
    <property type="gene ID" value="Csp11.Scaffold133.g592"/>
</dbReference>
<protein>
    <submittedName>
        <fullName evidence="3">Uncharacterized protein</fullName>
    </submittedName>
</protein>